<gene>
    <name evidence="1" type="ORF">NEMVEDRAFT_v1g232150</name>
</gene>
<protein>
    <submittedName>
        <fullName evidence="1">Uncharacterized protein</fullName>
    </submittedName>
</protein>
<dbReference type="EMBL" id="DS469531">
    <property type="protein sequence ID" value="EDO45922.1"/>
    <property type="molecule type" value="Genomic_DNA"/>
</dbReference>
<dbReference type="Proteomes" id="UP000001593">
    <property type="component" value="Unassembled WGS sequence"/>
</dbReference>
<proteinExistence type="predicted"/>
<evidence type="ECO:0000313" key="2">
    <source>
        <dbReference type="Proteomes" id="UP000001593"/>
    </source>
</evidence>
<reference evidence="1 2" key="1">
    <citation type="journal article" date="2007" name="Science">
        <title>Sea anemone genome reveals ancestral eumetazoan gene repertoire and genomic organization.</title>
        <authorList>
            <person name="Putnam N.H."/>
            <person name="Srivastava M."/>
            <person name="Hellsten U."/>
            <person name="Dirks B."/>
            <person name="Chapman J."/>
            <person name="Salamov A."/>
            <person name="Terry A."/>
            <person name="Shapiro H."/>
            <person name="Lindquist E."/>
            <person name="Kapitonov V.V."/>
            <person name="Jurka J."/>
            <person name="Genikhovich G."/>
            <person name="Grigoriev I.V."/>
            <person name="Lucas S.M."/>
            <person name="Steele R.E."/>
            <person name="Finnerty J.R."/>
            <person name="Technau U."/>
            <person name="Martindale M.Q."/>
            <person name="Rokhsar D.S."/>
        </authorList>
    </citation>
    <scope>NUCLEOTIDE SEQUENCE [LARGE SCALE GENOMIC DNA]</scope>
    <source>
        <strain evidence="2">CH2 X CH6</strain>
    </source>
</reference>
<dbReference type="STRING" id="45351.A7RRC0"/>
<dbReference type="PANTHER" id="PTHR34444">
    <property type="entry name" value="LOC361192"/>
    <property type="match status" value="1"/>
</dbReference>
<dbReference type="InterPro" id="IPR027901">
    <property type="entry name" value="CFAP90"/>
</dbReference>
<dbReference type="eggNOG" id="ENOG502S3H1">
    <property type="taxonomic scope" value="Eukaryota"/>
</dbReference>
<dbReference type="PANTHER" id="PTHR34444:SF3">
    <property type="match status" value="1"/>
</dbReference>
<dbReference type="PhylomeDB" id="A7RRC0"/>
<dbReference type="HOGENOM" id="CLU_127177_0_0_1"/>
<accession>A7RRC0</accession>
<dbReference type="InParanoid" id="A7RRC0"/>
<sequence>MAEEQAEEPNPRGAERGHFMSNYGLKTYTAEQAKEQWRESVKRESRCRDNHMITTCRNRDLCRAWKVDYSRYLSGEQPLDSISYFNNGKQQTRVLTYDRMFKIKQGYCSKLHRDDRQHTDAFDVHAEECEKAVPVLTSSQYGRRPPLETPQRKHVRVATVKRDFYRYSGTNIPLTER</sequence>
<evidence type="ECO:0000313" key="1">
    <source>
        <dbReference type="EMBL" id="EDO45922.1"/>
    </source>
</evidence>
<dbReference type="AlphaFoldDB" id="A7RRC0"/>
<dbReference type="Pfam" id="PF15074">
    <property type="entry name" value="CFAP90"/>
    <property type="match status" value="1"/>
</dbReference>
<dbReference type="KEGG" id="nve:5518058"/>
<organism evidence="1 2">
    <name type="scientific">Nematostella vectensis</name>
    <name type="common">Starlet sea anemone</name>
    <dbReference type="NCBI Taxonomy" id="45351"/>
    <lineage>
        <taxon>Eukaryota</taxon>
        <taxon>Metazoa</taxon>
        <taxon>Cnidaria</taxon>
        <taxon>Anthozoa</taxon>
        <taxon>Hexacorallia</taxon>
        <taxon>Actiniaria</taxon>
        <taxon>Edwardsiidae</taxon>
        <taxon>Nematostella</taxon>
    </lineage>
</organism>
<dbReference type="OMA" id="YNSKLHR"/>
<name>A7RRC0_NEMVE</name>
<keyword evidence="2" id="KW-1185">Reference proteome</keyword>